<dbReference type="AlphaFoldDB" id="A0AAI8E7Q8"/>
<dbReference type="Proteomes" id="UP000230889">
    <property type="component" value="Chromosome 1"/>
</dbReference>
<accession>A0AAI8E7Q8</accession>
<sequence length="60" mass="6882">MLFHRFSKDVILPAGYKIGFGKKSFDRVLCGNSNFLDKTRASRMQQSSRFEAQSVHSKDI</sequence>
<protein>
    <submittedName>
        <fullName evidence="1">Uncharacterized protein</fullName>
    </submittedName>
</protein>
<evidence type="ECO:0000313" key="2">
    <source>
        <dbReference type="Proteomes" id="UP000230889"/>
    </source>
</evidence>
<evidence type="ECO:0000313" key="1">
    <source>
        <dbReference type="EMBL" id="ATQ51811.1"/>
    </source>
</evidence>
<gene>
    <name evidence="1" type="ORF">CS875_03690</name>
</gene>
<name>A0AAI8E7Q8_BRUSS</name>
<proteinExistence type="predicted"/>
<organism evidence="1 2">
    <name type="scientific">Brucella suis</name>
    <dbReference type="NCBI Taxonomy" id="29461"/>
    <lineage>
        <taxon>Bacteria</taxon>
        <taxon>Pseudomonadati</taxon>
        <taxon>Pseudomonadota</taxon>
        <taxon>Alphaproteobacteria</taxon>
        <taxon>Hyphomicrobiales</taxon>
        <taxon>Brucellaceae</taxon>
        <taxon>Brucella/Ochrobactrum group</taxon>
        <taxon>Brucella</taxon>
    </lineage>
</organism>
<dbReference type="EMBL" id="CP024420">
    <property type="protein sequence ID" value="ATQ51811.1"/>
    <property type="molecule type" value="Genomic_DNA"/>
</dbReference>
<reference evidence="1 2" key="1">
    <citation type="submission" date="2017-10" db="EMBL/GenBank/DDBJ databases">
        <title>First isolation and characterization of Brucella suis from yak.</title>
        <authorList>
            <person name="Yang X."/>
            <person name="Wang N."/>
            <person name="Cao X."/>
            <person name="Bie P."/>
            <person name="Wang J."/>
            <person name="Lyu Y."/>
            <person name="Wu Q."/>
        </authorList>
    </citation>
    <scope>NUCLEOTIDE SEQUENCE [LARGE SCALE GENOMIC DNA]</scope>
    <source>
        <strain evidence="1 2">QH05</strain>
    </source>
</reference>